<feature type="region of interest" description="Disordered" evidence="1">
    <location>
        <begin position="142"/>
        <end position="171"/>
    </location>
</feature>
<dbReference type="EMBL" id="JAJSOW010000106">
    <property type="protein sequence ID" value="KAI9160296.1"/>
    <property type="molecule type" value="Genomic_DNA"/>
</dbReference>
<feature type="domain" description="Transposase MuDR plant" evidence="2">
    <location>
        <begin position="227"/>
        <end position="291"/>
    </location>
</feature>
<evidence type="ECO:0000259" key="3">
    <source>
        <dbReference type="Pfam" id="PF10551"/>
    </source>
</evidence>
<reference evidence="4" key="1">
    <citation type="journal article" date="2022" name="Plant J.">
        <title>Strategies of tolerance reflected in two North American maple genomes.</title>
        <authorList>
            <person name="McEvoy S.L."/>
            <person name="Sezen U.U."/>
            <person name="Trouern-Trend A."/>
            <person name="McMahon S.M."/>
            <person name="Schaberg P.G."/>
            <person name="Yang J."/>
            <person name="Wegrzyn J.L."/>
            <person name="Swenson N.G."/>
        </authorList>
    </citation>
    <scope>NUCLEOTIDE SEQUENCE</scope>
    <source>
        <strain evidence="4">91603</strain>
    </source>
</reference>
<dbReference type="Pfam" id="PF03108">
    <property type="entry name" value="DBD_Tnp_Mut"/>
    <property type="match status" value="1"/>
</dbReference>
<evidence type="ECO:0000256" key="1">
    <source>
        <dbReference type="SAM" id="MobiDB-lite"/>
    </source>
</evidence>
<evidence type="ECO:0000313" key="5">
    <source>
        <dbReference type="Proteomes" id="UP001064489"/>
    </source>
</evidence>
<dbReference type="InterPro" id="IPR004332">
    <property type="entry name" value="Transposase_MuDR"/>
</dbReference>
<dbReference type="PANTHER" id="PTHR31973">
    <property type="entry name" value="POLYPROTEIN, PUTATIVE-RELATED"/>
    <property type="match status" value="1"/>
</dbReference>
<organism evidence="4 5">
    <name type="scientific">Acer negundo</name>
    <name type="common">Box elder</name>
    <dbReference type="NCBI Taxonomy" id="4023"/>
    <lineage>
        <taxon>Eukaryota</taxon>
        <taxon>Viridiplantae</taxon>
        <taxon>Streptophyta</taxon>
        <taxon>Embryophyta</taxon>
        <taxon>Tracheophyta</taxon>
        <taxon>Spermatophyta</taxon>
        <taxon>Magnoliopsida</taxon>
        <taxon>eudicotyledons</taxon>
        <taxon>Gunneridae</taxon>
        <taxon>Pentapetalae</taxon>
        <taxon>rosids</taxon>
        <taxon>malvids</taxon>
        <taxon>Sapindales</taxon>
        <taxon>Sapindaceae</taxon>
        <taxon>Hippocastanoideae</taxon>
        <taxon>Acereae</taxon>
        <taxon>Acer</taxon>
    </lineage>
</organism>
<sequence length="789" mass="89897">MLPFKVFVKNGNELYDMGLVEPGECSVISIINDAKKEFLGDGIQTWEKWELRTVFPWNGLEHTVFSDVELMFVFEEFDRHNNPIIHFHISVVPLENDIGLLEYTPNTSPQETVIQENTNPQTLDITLENPTLKEDAILEVDDDSDEVNGSEVEPDYEYRPSGSVSDSDTSLVDSLDEGHVMVGIPGRCEPDGDKFGWENSSGEEDGPTRMVRYCIENEWTPNLDGSISLRAGQIFSNAKEVRDVIRRFAIQEGFQLKKLKNDKSRYTVRCLNEDCDCRVHASTMIDRITFIIRSITGSHSLCQRQPMNREANSKWIAAAFGALILSNPSIEAAVKKNELRDKFGVQASSQSIYRAKKRVLKNLRVDHIEAYTMIGEICEHVHCYESEPLIGIDGCHLTSEYGGILLAATALDADNGIFPIAYAVCETECKESWICFLRLLHESLDWDDNRRICFMSDRQKGILAALKSEWPTANNRYYFRHVFANYNNKFKSLDLRKKVWRAAKVGHVAGFNDVMKEIREVSEKAHTWLMKSKPHKLARHKFEEEIKSDHVTNNMSECFNSWIKEDRDKPILTLFETLRRKVMVRFTDKWVEIEKLNDTITSYTRNRLNETDNEARKLQVIHGRGEYHETMDSRNKPWLTNIAFQAAYSGAINPIPDASRWPTVDNVPLDPPLRRTLVGRPKKNRKREPDEGPVAADERKTADGSVVRQDGVTAARRGRKDGKDDEGSDTSSFHPRSWPHVLVREGRSQRGGLTANSGFTTTRGLDGDEWVSSLLISEWVVGMARATGK</sequence>
<feature type="compositionally biased region" description="Acidic residues" evidence="1">
    <location>
        <begin position="142"/>
        <end position="155"/>
    </location>
</feature>
<accession>A0AAD5IDC6</accession>
<evidence type="ECO:0000259" key="2">
    <source>
        <dbReference type="Pfam" id="PF03108"/>
    </source>
</evidence>
<dbReference type="Pfam" id="PF10551">
    <property type="entry name" value="MULE"/>
    <property type="match status" value="1"/>
</dbReference>
<evidence type="ECO:0000313" key="4">
    <source>
        <dbReference type="EMBL" id="KAI9160296.1"/>
    </source>
</evidence>
<gene>
    <name evidence="4" type="ORF">LWI28_006911</name>
</gene>
<dbReference type="AlphaFoldDB" id="A0AAD5IDC6"/>
<comment type="caution">
    <text evidence="4">The sequence shown here is derived from an EMBL/GenBank/DDBJ whole genome shotgun (WGS) entry which is preliminary data.</text>
</comment>
<dbReference type="PANTHER" id="PTHR31973:SF187">
    <property type="entry name" value="MUTATOR TRANSPOSASE MUDRA PROTEIN"/>
    <property type="match status" value="1"/>
</dbReference>
<keyword evidence="5" id="KW-1185">Reference proteome</keyword>
<dbReference type="Proteomes" id="UP001064489">
    <property type="component" value="Chromosome 2"/>
</dbReference>
<feature type="compositionally biased region" description="Low complexity" evidence="1">
    <location>
        <begin position="161"/>
        <end position="171"/>
    </location>
</feature>
<feature type="domain" description="MULE transposase" evidence="3">
    <location>
        <begin position="390"/>
        <end position="485"/>
    </location>
</feature>
<evidence type="ECO:0008006" key="6">
    <source>
        <dbReference type="Google" id="ProtNLM"/>
    </source>
</evidence>
<feature type="region of interest" description="Disordered" evidence="1">
    <location>
        <begin position="656"/>
        <end position="762"/>
    </location>
</feature>
<protein>
    <recommendedName>
        <fullName evidence="6">Transposase</fullName>
    </recommendedName>
</protein>
<name>A0AAD5IDC6_ACENE</name>
<dbReference type="InterPro" id="IPR018289">
    <property type="entry name" value="MULE_transposase_dom"/>
</dbReference>
<proteinExistence type="predicted"/>
<reference evidence="4" key="2">
    <citation type="submission" date="2023-02" db="EMBL/GenBank/DDBJ databases">
        <authorList>
            <person name="Swenson N.G."/>
            <person name="Wegrzyn J.L."/>
            <person name="Mcevoy S.L."/>
        </authorList>
    </citation>
    <scope>NUCLEOTIDE SEQUENCE</scope>
    <source>
        <strain evidence="4">91603</strain>
        <tissue evidence="4">Leaf</tissue>
    </source>
</reference>